<organism evidence="1 2">
    <name type="scientific">Neonectria magnoliae</name>
    <dbReference type="NCBI Taxonomy" id="2732573"/>
    <lineage>
        <taxon>Eukaryota</taxon>
        <taxon>Fungi</taxon>
        <taxon>Dikarya</taxon>
        <taxon>Ascomycota</taxon>
        <taxon>Pezizomycotina</taxon>
        <taxon>Sordariomycetes</taxon>
        <taxon>Hypocreomycetidae</taxon>
        <taxon>Hypocreales</taxon>
        <taxon>Nectriaceae</taxon>
        <taxon>Neonectria</taxon>
    </lineage>
</organism>
<evidence type="ECO:0000313" key="2">
    <source>
        <dbReference type="Proteomes" id="UP001498421"/>
    </source>
</evidence>
<reference evidence="1 2" key="1">
    <citation type="journal article" date="2025" name="Microbiol. Resour. Announc.">
        <title>Draft genome sequences for Neonectria magnoliae and Neonectria punicea, canker pathogens of Liriodendron tulipifera and Acer saccharum in West Virginia.</title>
        <authorList>
            <person name="Petronek H.M."/>
            <person name="Kasson M.T."/>
            <person name="Metheny A.M."/>
            <person name="Stauder C.M."/>
            <person name="Lovett B."/>
            <person name="Lynch S.C."/>
            <person name="Garnas J.R."/>
            <person name="Kasson L.R."/>
            <person name="Stajich J.E."/>
        </authorList>
    </citation>
    <scope>NUCLEOTIDE SEQUENCE [LARGE SCALE GENOMIC DNA]</scope>
    <source>
        <strain evidence="1 2">NRRL 64651</strain>
    </source>
</reference>
<comment type="caution">
    <text evidence="1">The sequence shown here is derived from an EMBL/GenBank/DDBJ whole genome shotgun (WGS) entry which is preliminary data.</text>
</comment>
<keyword evidence="2" id="KW-1185">Reference proteome</keyword>
<dbReference type="Proteomes" id="UP001498421">
    <property type="component" value="Unassembled WGS sequence"/>
</dbReference>
<sequence length="376" mass="43572">MENQAPSTPSTKPSLSLPPEIILKILNMAIETPRCLVRELSNAYHCEGFQEETTVIYTRGYPDEKGRFGRGQIEYLPVQHRCIYDAPVADQIPRGFLRDDSWDNEIWRHHIRTCLQVFERKRRPDAVHELIADGTWTEGAPLIAVIESDIFERIPFYGSSLLFANEFYANTRPYTTRLKPDDPLLECAHMRHLMIKGRWGRSSDEIEENALKDTNLGLDAAERRLVARAIETNLRFHTEHALLVDWSMMLNLETLFLDLTSMDLHLRRDEQAKLFREMGKHLNLKTFVVAGPSVEMDVEWVLFDDPDSGAHEDMSNEELTRIWVGMLEDEPTIDRCRNYIHFFKECLRPGGQLHLIFDAEVGTYEWPISNDVVSLD</sequence>
<evidence type="ECO:0000313" key="1">
    <source>
        <dbReference type="EMBL" id="KAK7426168.1"/>
    </source>
</evidence>
<name>A0ABR1HZR8_9HYPO</name>
<gene>
    <name evidence="1" type="ORF">QQZ08_007334</name>
</gene>
<accession>A0ABR1HZR8</accession>
<protein>
    <submittedName>
        <fullName evidence="1">Uncharacterized protein</fullName>
    </submittedName>
</protein>
<dbReference type="EMBL" id="JAZAVK010000070">
    <property type="protein sequence ID" value="KAK7426168.1"/>
    <property type="molecule type" value="Genomic_DNA"/>
</dbReference>
<proteinExistence type="predicted"/>